<organism evidence="2 3">
    <name type="scientific">Stentor coeruleus</name>
    <dbReference type="NCBI Taxonomy" id="5963"/>
    <lineage>
        <taxon>Eukaryota</taxon>
        <taxon>Sar</taxon>
        <taxon>Alveolata</taxon>
        <taxon>Ciliophora</taxon>
        <taxon>Postciliodesmatophora</taxon>
        <taxon>Heterotrichea</taxon>
        <taxon>Heterotrichida</taxon>
        <taxon>Stentoridae</taxon>
        <taxon>Stentor</taxon>
    </lineage>
</organism>
<evidence type="ECO:0000313" key="2">
    <source>
        <dbReference type="EMBL" id="OMJ86436.1"/>
    </source>
</evidence>
<proteinExistence type="predicted"/>
<comment type="caution">
    <text evidence="2">The sequence shown here is derived from an EMBL/GenBank/DDBJ whole genome shotgun (WGS) entry which is preliminary data.</text>
</comment>
<dbReference type="EMBL" id="MPUH01000205">
    <property type="protein sequence ID" value="OMJ86436.1"/>
    <property type="molecule type" value="Genomic_DNA"/>
</dbReference>
<protein>
    <submittedName>
        <fullName evidence="2">Uncharacterized protein</fullName>
    </submittedName>
</protein>
<accession>A0A1R2CBR3</accession>
<dbReference type="AlphaFoldDB" id="A0A1R2CBR3"/>
<name>A0A1R2CBR3_9CILI</name>
<evidence type="ECO:0000256" key="1">
    <source>
        <dbReference type="SAM" id="SignalP"/>
    </source>
</evidence>
<feature type="signal peptide" evidence="1">
    <location>
        <begin position="1"/>
        <end position="17"/>
    </location>
</feature>
<dbReference type="Proteomes" id="UP000187209">
    <property type="component" value="Unassembled WGS sequence"/>
</dbReference>
<keyword evidence="1" id="KW-0732">Signal</keyword>
<reference evidence="2 3" key="1">
    <citation type="submission" date="2016-11" db="EMBL/GenBank/DDBJ databases">
        <title>The macronuclear genome of Stentor coeruleus: a giant cell with tiny introns.</title>
        <authorList>
            <person name="Slabodnick M."/>
            <person name="Ruby J.G."/>
            <person name="Reiff S.B."/>
            <person name="Swart E.C."/>
            <person name="Gosai S."/>
            <person name="Prabakaran S."/>
            <person name="Witkowska E."/>
            <person name="Larue G.E."/>
            <person name="Fisher S."/>
            <person name="Freeman R.M."/>
            <person name="Gunawardena J."/>
            <person name="Chu W."/>
            <person name="Stover N.A."/>
            <person name="Gregory B.D."/>
            <person name="Nowacki M."/>
            <person name="Derisi J."/>
            <person name="Roy S.W."/>
            <person name="Marshall W.F."/>
            <person name="Sood P."/>
        </authorList>
    </citation>
    <scope>NUCLEOTIDE SEQUENCE [LARGE SCALE GENOMIC DNA]</scope>
    <source>
        <strain evidence="2">WM001</strain>
    </source>
</reference>
<gene>
    <name evidence="2" type="ORF">SteCoe_12015</name>
</gene>
<evidence type="ECO:0000313" key="3">
    <source>
        <dbReference type="Proteomes" id="UP000187209"/>
    </source>
</evidence>
<sequence>MANYILIITLIALSVNGCFLCEPQLKESGGLKAFIKGIYKGFQLNPSYPSPCLRKFEDVNVNWNAAITSFLDIFKHGDLSFYFDSISELSGMMDDFDDAVSICQVDLLTNQLINLFTPTEASAMAVRISAHSDTLINYWTQFANNFGVDNLVSGEYFGKFLSIIFDYKF</sequence>
<feature type="chain" id="PRO_5013249523" evidence="1">
    <location>
        <begin position="18"/>
        <end position="169"/>
    </location>
</feature>
<keyword evidence="3" id="KW-1185">Reference proteome</keyword>